<keyword evidence="2" id="KW-1185">Reference proteome</keyword>
<accession>A0A0H2RW76</accession>
<dbReference type="EMBL" id="KQ085918">
    <property type="protein sequence ID" value="KLO16300.1"/>
    <property type="molecule type" value="Genomic_DNA"/>
</dbReference>
<protein>
    <submittedName>
        <fullName evidence="1">Uncharacterized protein</fullName>
    </submittedName>
</protein>
<proteinExistence type="predicted"/>
<dbReference type="InParanoid" id="A0A0H2RW76"/>
<evidence type="ECO:0000313" key="2">
    <source>
        <dbReference type="Proteomes" id="UP000053477"/>
    </source>
</evidence>
<name>A0A0H2RW76_9AGAM</name>
<organism evidence="1 2">
    <name type="scientific">Schizopora paradoxa</name>
    <dbReference type="NCBI Taxonomy" id="27342"/>
    <lineage>
        <taxon>Eukaryota</taxon>
        <taxon>Fungi</taxon>
        <taxon>Dikarya</taxon>
        <taxon>Basidiomycota</taxon>
        <taxon>Agaricomycotina</taxon>
        <taxon>Agaricomycetes</taxon>
        <taxon>Hymenochaetales</taxon>
        <taxon>Schizoporaceae</taxon>
        <taxon>Schizopora</taxon>
    </lineage>
</organism>
<gene>
    <name evidence="1" type="ORF">SCHPADRAFT_222832</name>
</gene>
<reference evidence="1 2" key="1">
    <citation type="submission" date="2015-04" db="EMBL/GenBank/DDBJ databases">
        <title>Complete genome sequence of Schizopora paradoxa KUC8140, a cosmopolitan wood degrader in East Asia.</title>
        <authorList>
            <consortium name="DOE Joint Genome Institute"/>
            <person name="Min B."/>
            <person name="Park H."/>
            <person name="Jang Y."/>
            <person name="Kim J.-J."/>
            <person name="Kim K.H."/>
            <person name="Pangilinan J."/>
            <person name="Lipzen A."/>
            <person name="Riley R."/>
            <person name="Grigoriev I.V."/>
            <person name="Spatafora J.W."/>
            <person name="Choi I.-G."/>
        </authorList>
    </citation>
    <scope>NUCLEOTIDE SEQUENCE [LARGE SCALE GENOMIC DNA]</scope>
    <source>
        <strain evidence="1 2">KUC8140</strain>
    </source>
</reference>
<dbReference type="Proteomes" id="UP000053477">
    <property type="component" value="Unassembled WGS sequence"/>
</dbReference>
<evidence type="ECO:0000313" key="1">
    <source>
        <dbReference type="EMBL" id="KLO16300.1"/>
    </source>
</evidence>
<sequence length="60" mass="7020">MNCQHEMTRCDLEIELNGVWLTIRPCLGPLRIEFRTLSTVLVADSRCRLPPPAERLRGRW</sequence>
<dbReference type="AlphaFoldDB" id="A0A0H2RW76"/>